<dbReference type="InterPro" id="IPR015424">
    <property type="entry name" value="PyrdxlP-dep_Trfase"/>
</dbReference>
<sequence length="246" mass="27622">RERERQYYLNPFTNLPQREANPSLVVKRGKGVYVYDEDGREYLEGLSGLWCCSLGFSEERLAKVAYQQMQDLPYYHSFTGKIPAVTVELAERLVKLAPSPLSRVIFANSGSESNDTAVKIVWYYNNTLGRPEKKKIIARQRGYHGVTVVAGSLTGLSYAQDGFDLPVDRFRHTDCPHHYRYANPGESEEDFATRMADNLDQLITAEGPETVAAFIAEPIQGAGGVIVPPATYFEKIQSVLKKHDVL</sequence>
<dbReference type="GO" id="GO:0030170">
    <property type="term" value="F:pyridoxal phosphate binding"/>
    <property type="evidence" value="ECO:0007669"/>
    <property type="project" value="InterPro"/>
</dbReference>
<evidence type="ECO:0000256" key="3">
    <source>
        <dbReference type="ARBA" id="ARBA00022898"/>
    </source>
</evidence>
<keyword evidence="1" id="KW-0032">Aminotransferase</keyword>
<dbReference type="GO" id="GO:0004015">
    <property type="term" value="F:adenosylmethionine-8-amino-7-oxononanoate transaminase activity"/>
    <property type="evidence" value="ECO:0007669"/>
    <property type="project" value="TreeGrafter"/>
</dbReference>
<reference evidence="4" key="1">
    <citation type="submission" date="2018-05" db="EMBL/GenBank/DDBJ databases">
        <authorList>
            <person name="Lanie J.A."/>
            <person name="Ng W.-L."/>
            <person name="Kazmierczak K.M."/>
            <person name="Andrzejewski T.M."/>
            <person name="Davidsen T.M."/>
            <person name="Wayne K.J."/>
            <person name="Tettelin H."/>
            <person name="Glass J.I."/>
            <person name="Rusch D."/>
            <person name="Podicherti R."/>
            <person name="Tsui H.-C.T."/>
            <person name="Winkler M.E."/>
        </authorList>
    </citation>
    <scope>NUCLEOTIDE SEQUENCE</scope>
</reference>
<organism evidence="4">
    <name type="scientific">marine metagenome</name>
    <dbReference type="NCBI Taxonomy" id="408172"/>
    <lineage>
        <taxon>unclassified sequences</taxon>
        <taxon>metagenomes</taxon>
        <taxon>ecological metagenomes</taxon>
    </lineage>
</organism>
<dbReference type="InterPro" id="IPR015422">
    <property type="entry name" value="PyrdxlP-dep_Trfase_small"/>
</dbReference>
<protein>
    <recommendedName>
        <fullName evidence="5">Aminotransferase class III-fold pyridoxal phosphate-dependent enzyme</fullName>
    </recommendedName>
</protein>
<feature type="non-terminal residue" evidence="4">
    <location>
        <position position="1"/>
    </location>
</feature>
<feature type="non-terminal residue" evidence="4">
    <location>
        <position position="246"/>
    </location>
</feature>
<keyword evidence="3" id="KW-0663">Pyridoxal phosphate</keyword>
<gene>
    <name evidence="4" type="ORF">METZ01_LOCUS471304</name>
</gene>
<dbReference type="EMBL" id="UINC01199835">
    <property type="protein sequence ID" value="SVE18450.1"/>
    <property type="molecule type" value="Genomic_DNA"/>
</dbReference>
<dbReference type="GO" id="GO:0009448">
    <property type="term" value="P:gamma-aminobutyric acid metabolic process"/>
    <property type="evidence" value="ECO:0007669"/>
    <property type="project" value="TreeGrafter"/>
</dbReference>
<dbReference type="Gene3D" id="3.40.640.10">
    <property type="entry name" value="Type I PLP-dependent aspartate aminotransferase-like (Major domain)"/>
    <property type="match status" value="1"/>
</dbReference>
<evidence type="ECO:0000256" key="2">
    <source>
        <dbReference type="ARBA" id="ARBA00022679"/>
    </source>
</evidence>
<dbReference type="GO" id="GO:0009102">
    <property type="term" value="P:biotin biosynthetic process"/>
    <property type="evidence" value="ECO:0007669"/>
    <property type="project" value="TreeGrafter"/>
</dbReference>
<name>A0A383BF83_9ZZZZ</name>
<dbReference type="SUPFAM" id="SSF53383">
    <property type="entry name" value="PLP-dependent transferases"/>
    <property type="match status" value="1"/>
</dbReference>
<evidence type="ECO:0000313" key="4">
    <source>
        <dbReference type="EMBL" id="SVE18450.1"/>
    </source>
</evidence>
<dbReference type="PANTHER" id="PTHR42684:SF3">
    <property type="entry name" value="ADENOSYLMETHIONINE-8-AMINO-7-OXONONANOATE AMINOTRANSFERASE"/>
    <property type="match status" value="1"/>
</dbReference>
<dbReference type="AlphaFoldDB" id="A0A383BF83"/>
<dbReference type="Pfam" id="PF00202">
    <property type="entry name" value="Aminotran_3"/>
    <property type="match status" value="1"/>
</dbReference>
<dbReference type="InterPro" id="IPR015421">
    <property type="entry name" value="PyrdxlP-dep_Trfase_major"/>
</dbReference>
<dbReference type="InterPro" id="IPR005814">
    <property type="entry name" value="Aminotrans_3"/>
</dbReference>
<proteinExistence type="predicted"/>
<evidence type="ECO:0000256" key="1">
    <source>
        <dbReference type="ARBA" id="ARBA00022576"/>
    </source>
</evidence>
<keyword evidence="2" id="KW-0808">Transferase</keyword>
<dbReference type="Gene3D" id="3.90.1150.10">
    <property type="entry name" value="Aspartate Aminotransferase, domain 1"/>
    <property type="match status" value="1"/>
</dbReference>
<accession>A0A383BF83</accession>
<dbReference type="PANTHER" id="PTHR42684">
    <property type="entry name" value="ADENOSYLMETHIONINE-8-AMINO-7-OXONONANOATE AMINOTRANSFERASE"/>
    <property type="match status" value="1"/>
</dbReference>
<evidence type="ECO:0008006" key="5">
    <source>
        <dbReference type="Google" id="ProtNLM"/>
    </source>
</evidence>